<protein>
    <submittedName>
        <fullName evidence="2">Uncharacterized protein</fullName>
    </submittedName>
</protein>
<accession>A0A6C0GVR9</accession>
<dbReference type="Proteomes" id="UP000480178">
    <property type="component" value="Chromosome"/>
</dbReference>
<proteinExistence type="predicted"/>
<evidence type="ECO:0000256" key="1">
    <source>
        <dbReference type="SAM" id="Phobius"/>
    </source>
</evidence>
<feature type="transmembrane region" description="Helical" evidence="1">
    <location>
        <begin position="12"/>
        <end position="33"/>
    </location>
</feature>
<evidence type="ECO:0000313" key="3">
    <source>
        <dbReference type="Proteomes" id="UP000480178"/>
    </source>
</evidence>
<gene>
    <name evidence="2" type="ORF">GXP67_34345</name>
</gene>
<evidence type="ECO:0000313" key="2">
    <source>
        <dbReference type="EMBL" id="QHT71380.1"/>
    </source>
</evidence>
<keyword evidence="1" id="KW-0812">Transmembrane</keyword>
<dbReference type="AlphaFoldDB" id="A0A6C0GVR9"/>
<reference evidence="2 3" key="1">
    <citation type="submission" date="2020-01" db="EMBL/GenBank/DDBJ databases">
        <authorList>
            <person name="Kim M.K."/>
        </authorList>
    </citation>
    <scope>NUCLEOTIDE SEQUENCE [LARGE SCALE GENOMIC DNA]</scope>
    <source>
        <strain evidence="2 3">172606-1</strain>
    </source>
</reference>
<sequence length="180" mass="20552">MPKIFLKRPINTNTLIALAASLASICAVFIAVYQTYMSRQQQLNSVWPYLLTFESMDEAGISSIVVANYGIGPAIIDSVEISYRGNIYGSPTDVVRVISKEFKKNEYAMPWSYTQIRKGYAIPQGHTLEWIKLNTPEDNAIFAKELPNIKMVIYYRSIYDEHWKNTINGEETDELVVKIE</sequence>
<dbReference type="EMBL" id="CP048222">
    <property type="protein sequence ID" value="QHT71380.1"/>
    <property type="molecule type" value="Genomic_DNA"/>
</dbReference>
<keyword evidence="1" id="KW-1133">Transmembrane helix</keyword>
<organism evidence="2 3">
    <name type="scientific">Rhodocytophaga rosea</name>
    <dbReference type="NCBI Taxonomy" id="2704465"/>
    <lineage>
        <taxon>Bacteria</taxon>
        <taxon>Pseudomonadati</taxon>
        <taxon>Bacteroidota</taxon>
        <taxon>Cytophagia</taxon>
        <taxon>Cytophagales</taxon>
        <taxon>Rhodocytophagaceae</taxon>
        <taxon>Rhodocytophaga</taxon>
    </lineage>
</organism>
<dbReference type="RefSeq" id="WP_162447319.1">
    <property type="nucleotide sequence ID" value="NZ_CP048222.1"/>
</dbReference>
<keyword evidence="1" id="KW-0472">Membrane</keyword>
<keyword evidence="3" id="KW-1185">Reference proteome</keyword>
<name>A0A6C0GVR9_9BACT</name>
<dbReference type="KEGG" id="rhoz:GXP67_34345"/>